<dbReference type="InterPro" id="IPR002500">
    <property type="entry name" value="PAPS_reduct_dom"/>
</dbReference>
<dbReference type="GO" id="GO:0005737">
    <property type="term" value="C:cytoplasm"/>
    <property type="evidence" value="ECO:0007669"/>
    <property type="project" value="TreeGrafter"/>
</dbReference>
<keyword evidence="2" id="KW-0560">Oxidoreductase</keyword>
<dbReference type="EMBL" id="CAEZVC010000114">
    <property type="protein sequence ID" value="CAB4631999.1"/>
    <property type="molecule type" value="Genomic_DNA"/>
</dbReference>
<reference evidence="8" key="1">
    <citation type="submission" date="2020-05" db="EMBL/GenBank/DDBJ databases">
        <authorList>
            <person name="Chiriac C."/>
            <person name="Salcher M."/>
            <person name="Ghai R."/>
            <person name="Kavagutti S V."/>
        </authorList>
    </citation>
    <scope>NUCLEOTIDE SEQUENCE</scope>
</reference>
<dbReference type="GO" id="GO:0019379">
    <property type="term" value="P:sulfate assimilation, phosphoadenylyl sulfate reduction by phosphoadenylyl-sulfate reductase (thioredoxin)"/>
    <property type="evidence" value="ECO:0007669"/>
    <property type="project" value="InterPro"/>
</dbReference>
<dbReference type="CDD" id="cd23945">
    <property type="entry name" value="PAPS_reductase"/>
    <property type="match status" value="1"/>
</dbReference>
<dbReference type="EMBL" id="CAFBRD010000057">
    <property type="protein sequence ID" value="CAB5077552.1"/>
    <property type="molecule type" value="Genomic_DNA"/>
</dbReference>
<evidence type="ECO:0000313" key="6">
    <source>
        <dbReference type="EMBL" id="CAB4344365.1"/>
    </source>
</evidence>
<sequence>MSLTSLSAPDFSNDELAQLSRDFETWSAEEIIGWAVETFGPHLALTASMTDAVLIDLATKVYPAIEVVFIDTGYHFPETLETVERVRQHYGLNLRMMTVALQNEPLWKADPEGCCSAVKVGQLDRALSGKAAWMSGLRRAEADSRVTAPLVARDLRGLIKINPIAAWSDQQIADYIAHNNVIVNPLLLDGFTSIGCQPCTQRPTDPNDPRSGRWSGQSKTECGLHLM</sequence>
<comment type="pathway">
    <text evidence="3">Sulfur metabolism; hydrogen sulfide biosynthesis; sulfite from sulfate.</text>
</comment>
<evidence type="ECO:0000256" key="3">
    <source>
        <dbReference type="ARBA" id="ARBA00024327"/>
    </source>
</evidence>
<dbReference type="AlphaFoldDB" id="A0A6J6FM96"/>
<feature type="domain" description="Phosphoadenosine phosphosulphate reductase" evidence="5">
    <location>
        <begin position="48"/>
        <end position="201"/>
    </location>
</feature>
<dbReference type="EMBL" id="CAEZXY010000073">
    <property type="protein sequence ID" value="CAB4715957.1"/>
    <property type="molecule type" value="Genomic_DNA"/>
</dbReference>
<evidence type="ECO:0000256" key="2">
    <source>
        <dbReference type="ARBA" id="ARBA00023002"/>
    </source>
</evidence>
<dbReference type="Pfam" id="PF01507">
    <property type="entry name" value="PAPS_reduct"/>
    <property type="match status" value="1"/>
</dbReference>
<dbReference type="InterPro" id="IPR014729">
    <property type="entry name" value="Rossmann-like_a/b/a_fold"/>
</dbReference>
<dbReference type="PANTHER" id="PTHR46509">
    <property type="entry name" value="PHOSPHOADENOSINE PHOSPHOSULFATE REDUCTASE"/>
    <property type="match status" value="1"/>
</dbReference>
<dbReference type="HAMAP" id="MF_00063">
    <property type="entry name" value="CysH"/>
    <property type="match status" value="1"/>
</dbReference>
<protein>
    <submittedName>
        <fullName evidence="8">Unannotated protein</fullName>
    </submittedName>
</protein>
<dbReference type="EMBL" id="CAFBNJ010000139">
    <property type="protein sequence ID" value="CAB4965005.1"/>
    <property type="molecule type" value="Genomic_DNA"/>
</dbReference>
<gene>
    <name evidence="8" type="ORF">UFOPK1762_01294</name>
    <name evidence="9" type="ORF">UFOPK1906_01523</name>
    <name evidence="10" type="ORF">UFOPK2624_01382</name>
    <name evidence="11" type="ORF">UFOPK2969_00286</name>
    <name evidence="6" type="ORF">UFOPK3331_01352</name>
    <name evidence="12" type="ORF">UFOPK3785_01834</name>
    <name evidence="7" type="ORF">UFOPK4201_01597</name>
    <name evidence="13" type="ORF">UFOPK4371_01080</name>
</gene>
<dbReference type="InterPro" id="IPR004511">
    <property type="entry name" value="PAPS/APS_Rdtase"/>
</dbReference>
<evidence type="ECO:0000313" key="11">
    <source>
        <dbReference type="EMBL" id="CAB4783969.1"/>
    </source>
</evidence>
<evidence type="ECO:0000256" key="1">
    <source>
        <dbReference type="ARBA" id="ARBA00009732"/>
    </source>
</evidence>
<dbReference type="SUPFAM" id="SSF52402">
    <property type="entry name" value="Adenine nucleotide alpha hydrolases-like"/>
    <property type="match status" value="1"/>
</dbReference>
<evidence type="ECO:0000313" key="7">
    <source>
        <dbReference type="EMBL" id="CAB4372553.1"/>
    </source>
</evidence>
<evidence type="ECO:0000313" key="13">
    <source>
        <dbReference type="EMBL" id="CAB5077552.1"/>
    </source>
</evidence>
<evidence type="ECO:0000313" key="8">
    <source>
        <dbReference type="EMBL" id="CAB4590176.1"/>
    </source>
</evidence>
<proteinExistence type="inferred from homology"/>
<dbReference type="NCBIfam" id="TIGR00434">
    <property type="entry name" value="cysH"/>
    <property type="match status" value="1"/>
</dbReference>
<organism evidence="8">
    <name type="scientific">freshwater metagenome</name>
    <dbReference type="NCBI Taxonomy" id="449393"/>
    <lineage>
        <taxon>unclassified sequences</taxon>
        <taxon>metagenomes</taxon>
        <taxon>ecological metagenomes</taxon>
    </lineage>
</organism>
<accession>A0A6J6FM96</accession>
<dbReference type="Gene3D" id="3.40.50.620">
    <property type="entry name" value="HUPs"/>
    <property type="match status" value="1"/>
</dbReference>
<dbReference type="PANTHER" id="PTHR46509:SF1">
    <property type="entry name" value="PHOSPHOADENOSINE PHOSPHOSULFATE REDUCTASE"/>
    <property type="match status" value="1"/>
</dbReference>
<dbReference type="EMBL" id="CAESAL010000053">
    <property type="protein sequence ID" value="CAB4344365.1"/>
    <property type="molecule type" value="Genomic_DNA"/>
</dbReference>
<evidence type="ECO:0000259" key="5">
    <source>
        <dbReference type="Pfam" id="PF01507"/>
    </source>
</evidence>
<comment type="similarity">
    <text evidence="1">Belongs to the PAPS reductase family. CysH subfamily.</text>
</comment>
<dbReference type="EMBL" id="CAEUNJ010000082">
    <property type="protein sequence ID" value="CAB4372553.1"/>
    <property type="molecule type" value="Genomic_DNA"/>
</dbReference>
<evidence type="ECO:0000256" key="4">
    <source>
        <dbReference type="SAM" id="MobiDB-lite"/>
    </source>
</evidence>
<dbReference type="GO" id="GO:0004604">
    <property type="term" value="F:phosphoadenylyl-sulfate reductase (thioredoxin) activity"/>
    <property type="evidence" value="ECO:0007669"/>
    <property type="project" value="InterPro"/>
</dbReference>
<dbReference type="PIRSF" id="PIRSF000857">
    <property type="entry name" value="PAPS_reductase"/>
    <property type="match status" value="1"/>
</dbReference>
<name>A0A6J6FM96_9ZZZZ</name>
<feature type="region of interest" description="Disordered" evidence="4">
    <location>
        <begin position="199"/>
        <end position="227"/>
    </location>
</feature>
<evidence type="ECO:0000313" key="9">
    <source>
        <dbReference type="EMBL" id="CAB4631999.1"/>
    </source>
</evidence>
<evidence type="ECO:0000313" key="10">
    <source>
        <dbReference type="EMBL" id="CAB4715957.1"/>
    </source>
</evidence>
<dbReference type="NCBIfam" id="NF002537">
    <property type="entry name" value="PRK02090.1"/>
    <property type="match status" value="1"/>
</dbReference>
<evidence type="ECO:0000313" key="12">
    <source>
        <dbReference type="EMBL" id="CAB4965005.1"/>
    </source>
</evidence>
<dbReference type="EMBL" id="CAFAAD010000012">
    <property type="protein sequence ID" value="CAB4783969.1"/>
    <property type="molecule type" value="Genomic_DNA"/>
</dbReference>
<dbReference type="EMBL" id="CAEZTY010000052">
    <property type="protein sequence ID" value="CAB4590176.1"/>
    <property type="molecule type" value="Genomic_DNA"/>
</dbReference>